<sequence length="36" mass="4226">MACKQVKLPWVEMHDHNSIPKGLIWTSMHDSNKISY</sequence>
<evidence type="ECO:0000313" key="1">
    <source>
        <dbReference type="EMBL" id="MBW93576.1"/>
    </source>
</evidence>
<dbReference type="AlphaFoldDB" id="A0A2P2JJB8"/>
<accession>A0A2P2JJB8</accession>
<dbReference type="EMBL" id="GGEC01013093">
    <property type="protein sequence ID" value="MBW93576.1"/>
    <property type="molecule type" value="Transcribed_RNA"/>
</dbReference>
<protein>
    <submittedName>
        <fullName evidence="1">Uncharacterized protein</fullName>
    </submittedName>
</protein>
<proteinExistence type="predicted"/>
<name>A0A2P2JJB8_RHIMU</name>
<organism evidence="1">
    <name type="scientific">Rhizophora mucronata</name>
    <name type="common">Asiatic mangrove</name>
    <dbReference type="NCBI Taxonomy" id="61149"/>
    <lineage>
        <taxon>Eukaryota</taxon>
        <taxon>Viridiplantae</taxon>
        <taxon>Streptophyta</taxon>
        <taxon>Embryophyta</taxon>
        <taxon>Tracheophyta</taxon>
        <taxon>Spermatophyta</taxon>
        <taxon>Magnoliopsida</taxon>
        <taxon>eudicotyledons</taxon>
        <taxon>Gunneridae</taxon>
        <taxon>Pentapetalae</taxon>
        <taxon>rosids</taxon>
        <taxon>fabids</taxon>
        <taxon>Malpighiales</taxon>
        <taxon>Rhizophoraceae</taxon>
        <taxon>Rhizophora</taxon>
    </lineage>
</organism>
<reference evidence="1" key="1">
    <citation type="submission" date="2018-02" db="EMBL/GenBank/DDBJ databases">
        <title>Rhizophora mucronata_Transcriptome.</title>
        <authorList>
            <person name="Meera S.P."/>
            <person name="Sreeshan A."/>
            <person name="Augustine A."/>
        </authorList>
    </citation>
    <scope>NUCLEOTIDE SEQUENCE</scope>
    <source>
        <tissue evidence="1">Leaf</tissue>
    </source>
</reference>